<dbReference type="Gene3D" id="1.20.1300.20">
    <property type="entry name" value="Peptidase C65 Otubain, subdomain 2"/>
    <property type="match status" value="1"/>
</dbReference>
<dbReference type="InterPro" id="IPR019400">
    <property type="entry name" value="Peptidase_C65_otubain"/>
</dbReference>
<feature type="compositionally biased region" description="Low complexity" evidence="7">
    <location>
        <begin position="14"/>
        <end position="24"/>
    </location>
</feature>
<evidence type="ECO:0000256" key="6">
    <source>
        <dbReference type="ARBA" id="ARBA00022807"/>
    </source>
</evidence>
<evidence type="ECO:0000256" key="3">
    <source>
        <dbReference type="ARBA" id="ARBA00022670"/>
    </source>
</evidence>
<evidence type="ECO:0000259" key="8">
    <source>
        <dbReference type="PROSITE" id="PS50802"/>
    </source>
</evidence>
<keyword evidence="4" id="KW-0833">Ubl conjugation pathway</keyword>
<dbReference type="InterPro" id="IPR042467">
    <property type="entry name" value="Peptidase_C65_otubain_sub2"/>
</dbReference>
<keyword evidence="10" id="KW-1185">Reference proteome</keyword>
<name>A0A0D7BNF9_9AGAR</name>
<proteinExistence type="predicted"/>
<dbReference type="PANTHER" id="PTHR12931:SF15">
    <property type="entry name" value="UBIQUITIN THIOESTERASE OTUBAIN-LIKE"/>
    <property type="match status" value="1"/>
</dbReference>
<keyword evidence="5" id="KW-0378">Hydrolase</keyword>
<dbReference type="EMBL" id="KN880451">
    <property type="protein sequence ID" value="KIY71694.1"/>
    <property type="molecule type" value="Genomic_DNA"/>
</dbReference>
<evidence type="ECO:0000256" key="1">
    <source>
        <dbReference type="ARBA" id="ARBA00000707"/>
    </source>
</evidence>
<sequence>MSDITTPVAPKLEPAALPPVDDVNAPPPPLAVPVTEATELSQLTTAQVYELNQSLLDEASDVERPLIDQLLPISALRAEYENGNPAFTKQIDWLTEKGYQYIRRTRGDGDCFYRSLAFAYVEQIMSSIQPDDSAQKALTVLRDTKPMLEQAGFQEIVYQDFYEELESLLLRVLRPNEITHQRLDTVTLLQSFQTPEVSNSIVVYLRLLTSAQVRADPDAFAPFLFHPEIGEPLEVREFCEAFIEAVGKEADHVQMTALSRALGLNVDVAYLDGRDSSGQVDFVQFRNPEGSTLTPITLLYRPGHYDILLNMG</sequence>
<dbReference type="OrthoDB" id="18915at2759"/>
<organism evidence="9 10">
    <name type="scientific">Cylindrobasidium torrendii FP15055 ss-10</name>
    <dbReference type="NCBI Taxonomy" id="1314674"/>
    <lineage>
        <taxon>Eukaryota</taxon>
        <taxon>Fungi</taxon>
        <taxon>Dikarya</taxon>
        <taxon>Basidiomycota</taxon>
        <taxon>Agaricomycotina</taxon>
        <taxon>Agaricomycetes</taxon>
        <taxon>Agaricomycetidae</taxon>
        <taxon>Agaricales</taxon>
        <taxon>Marasmiineae</taxon>
        <taxon>Physalacriaceae</taxon>
        <taxon>Cylindrobasidium</taxon>
    </lineage>
</organism>
<keyword evidence="6" id="KW-0788">Thiol protease</keyword>
<evidence type="ECO:0000256" key="4">
    <source>
        <dbReference type="ARBA" id="ARBA00022786"/>
    </source>
</evidence>
<dbReference type="Proteomes" id="UP000054007">
    <property type="component" value="Unassembled WGS sequence"/>
</dbReference>
<dbReference type="SUPFAM" id="SSF54001">
    <property type="entry name" value="Cysteine proteinases"/>
    <property type="match status" value="1"/>
</dbReference>
<dbReference type="EC" id="3.4.19.12" evidence="2"/>
<dbReference type="AlphaFoldDB" id="A0A0D7BNF9"/>
<dbReference type="GO" id="GO:0005634">
    <property type="term" value="C:nucleus"/>
    <property type="evidence" value="ECO:0007669"/>
    <property type="project" value="TreeGrafter"/>
</dbReference>
<dbReference type="PROSITE" id="PS50802">
    <property type="entry name" value="OTU"/>
    <property type="match status" value="1"/>
</dbReference>
<evidence type="ECO:0000256" key="5">
    <source>
        <dbReference type="ARBA" id="ARBA00022801"/>
    </source>
</evidence>
<dbReference type="CDD" id="cd22749">
    <property type="entry name" value="Otubain_C65"/>
    <property type="match status" value="1"/>
</dbReference>
<protein>
    <recommendedName>
        <fullName evidence="2">ubiquitinyl hydrolase 1</fullName>
        <ecNumber evidence="2">3.4.19.12</ecNumber>
    </recommendedName>
</protein>
<feature type="region of interest" description="Disordered" evidence="7">
    <location>
        <begin position="1"/>
        <end position="24"/>
    </location>
</feature>
<dbReference type="InterPro" id="IPR003323">
    <property type="entry name" value="OTU_dom"/>
</dbReference>
<comment type="catalytic activity">
    <reaction evidence="1">
        <text>Thiol-dependent hydrolysis of ester, thioester, amide, peptide and isopeptide bonds formed by the C-terminal Gly of ubiquitin (a 76-residue protein attached to proteins as an intracellular targeting signal).</text>
        <dbReference type="EC" id="3.4.19.12"/>
    </reaction>
</comment>
<accession>A0A0D7BNF9</accession>
<evidence type="ECO:0000313" key="9">
    <source>
        <dbReference type="EMBL" id="KIY71694.1"/>
    </source>
</evidence>
<dbReference type="Pfam" id="PF10275">
    <property type="entry name" value="Peptidase_C65"/>
    <property type="match status" value="1"/>
</dbReference>
<dbReference type="GO" id="GO:0006508">
    <property type="term" value="P:proteolysis"/>
    <property type="evidence" value="ECO:0007669"/>
    <property type="project" value="UniProtKB-KW"/>
</dbReference>
<dbReference type="STRING" id="1314674.A0A0D7BNF9"/>
<dbReference type="InterPro" id="IPR038765">
    <property type="entry name" value="Papain-like_cys_pep_sf"/>
</dbReference>
<evidence type="ECO:0000256" key="2">
    <source>
        <dbReference type="ARBA" id="ARBA00012759"/>
    </source>
</evidence>
<gene>
    <name evidence="9" type="ORF">CYLTODRAFT_418598</name>
</gene>
<dbReference type="GO" id="GO:0004843">
    <property type="term" value="F:cysteine-type deubiquitinase activity"/>
    <property type="evidence" value="ECO:0007669"/>
    <property type="project" value="UniProtKB-EC"/>
</dbReference>
<dbReference type="GO" id="GO:0071108">
    <property type="term" value="P:protein K48-linked deubiquitination"/>
    <property type="evidence" value="ECO:0007669"/>
    <property type="project" value="TreeGrafter"/>
</dbReference>
<evidence type="ECO:0000313" key="10">
    <source>
        <dbReference type="Proteomes" id="UP000054007"/>
    </source>
</evidence>
<dbReference type="InterPro" id="IPR042468">
    <property type="entry name" value="Peptidase_C65_otubain_sub1"/>
</dbReference>
<dbReference type="Gene3D" id="3.30.200.60">
    <property type="entry name" value="Peptidase C65 Otubain, subdomain 1"/>
    <property type="match status" value="1"/>
</dbReference>
<dbReference type="GO" id="GO:0043130">
    <property type="term" value="F:ubiquitin binding"/>
    <property type="evidence" value="ECO:0007669"/>
    <property type="project" value="TreeGrafter"/>
</dbReference>
<dbReference type="PANTHER" id="PTHR12931">
    <property type="entry name" value="UBIQUITIN THIOLESTERASE PROTEIN OTUB"/>
    <property type="match status" value="1"/>
</dbReference>
<feature type="domain" description="OTU" evidence="8">
    <location>
        <begin position="100"/>
        <end position="311"/>
    </location>
</feature>
<evidence type="ECO:0000256" key="7">
    <source>
        <dbReference type="SAM" id="MobiDB-lite"/>
    </source>
</evidence>
<reference evidence="9 10" key="1">
    <citation type="journal article" date="2015" name="Fungal Genet. Biol.">
        <title>Evolution of novel wood decay mechanisms in Agaricales revealed by the genome sequences of Fistulina hepatica and Cylindrobasidium torrendii.</title>
        <authorList>
            <person name="Floudas D."/>
            <person name="Held B.W."/>
            <person name="Riley R."/>
            <person name="Nagy L.G."/>
            <person name="Koehler G."/>
            <person name="Ransdell A.S."/>
            <person name="Younus H."/>
            <person name="Chow J."/>
            <person name="Chiniquy J."/>
            <person name="Lipzen A."/>
            <person name="Tritt A."/>
            <person name="Sun H."/>
            <person name="Haridas S."/>
            <person name="LaButti K."/>
            <person name="Ohm R.A."/>
            <person name="Kues U."/>
            <person name="Blanchette R.A."/>
            <person name="Grigoriev I.V."/>
            <person name="Minto R.E."/>
            <person name="Hibbett D.S."/>
        </authorList>
    </citation>
    <scope>NUCLEOTIDE SEQUENCE [LARGE SCALE GENOMIC DNA]</scope>
    <source>
        <strain evidence="9 10">FP15055 ss-10</strain>
    </source>
</reference>
<keyword evidence="3" id="KW-0645">Protease</keyword>